<dbReference type="RefSeq" id="WP_182122386.1">
    <property type="nucleotide sequence ID" value="NZ_CP059567.1"/>
</dbReference>
<dbReference type="Proteomes" id="UP000514752">
    <property type="component" value="Chromosome"/>
</dbReference>
<evidence type="ECO:0000313" key="2">
    <source>
        <dbReference type="EMBL" id="QMT40772.1"/>
    </source>
</evidence>
<evidence type="ECO:0000256" key="1">
    <source>
        <dbReference type="SAM" id="Coils"/>
    </source>
</evidence>
<keyword evidence="1" id="KW-0175">Coiled coil</keyword>
<evidence type="ECO:0000313" key="3">
    <source>
        <dbReference type="Proteomes" id="UP000514752"/>
    </source>
</evidence>
<reference evidence="2 3" key="1">
    <citation type="submission" date="2020-07" db="EMBL/GenBank/DDBJ databases">
        <title>Genomic diversity of species in the Neisseriaceae family.</title>
        <authorList>
            <person name="Vincent A.T."/>
            <person name="Bernet E."/>
            <person name="Veyrier F.J."/>
        </authorList>
    </citation>
    <scope>NUCLEOTIDE SEQUENCE [LARGE SCALE GENOMIC DNA]</scope>
    <source>
        <strain evidence="2 3">DSM 22244</strain>
    </source>
</reference>
<gene>
    <name evidence="2" type="ORF">H3L94_01540</name>
</gene>
<name>A0A7D7SHD1_9NEIS</name>
<accession>A0A7D7SHD1</accession>
<sequence length="185" mass="21047">MEQQIIELGVRLTEALAKNSASTISTKIKAIKTKKDDKETINELEEIIQDLISDKNELMQIAQAYQQEISAQKISETELNYITESLIPKLYEFMTASGQSNQELSNMRNILSPLVSKETLTILQLLGFNFKKAIGEPLTSLVQQIILTKLPPNPELQKLQLEMQLELLRRNPETFSDLISESRLE</sequence>
<dbReference type="AlphaFoldDB" id="A0A7D7SHD1"/>
<feature type="coiled-coil region" evidence="1">
    <location>
        <begin position="34"/>
        <end position="68"/>
    </location>
</feature>
<protein>
    <submittedName>
        <fullName evidence="2">Uncharacterized protein</fullName>
    </submittedName>
</protein>
<dbReference type="KEGG" id="nsg:H3L94_01540"/>
<dbReference type="EMBL" id="CP059567">
    <property type="protein sequence ID" value="QMT40772.1"/>
    <property type="molecule type" value="Genomic_DNA"/>
</dbReference>
<organism evidence="2 3">
    <name type="scientific">Neisseria shayeganii</name>
    <dbReference type="NCBI Taxonomy" id="607712"/>
    <lineage>
        <taxon>Bacteria</taxon>
        <taxon>Pseudomonadati</taxon>
        <taxon>Pseudomonadota</taxon>
        <taxon>Betaproteobacteria</taxon>
        <taxon>Neisseriales</taxon>
        <taxon>Neisseriaceae</taxon>
        <taxon>Neisseria</taxon>
    </lineage>
</organism>
<proteinExistence type="predicted"/>